<comment type="caution">
    <text evidence="3">The sequence shown here is derived from an EMBL/GenBank/DDBJ whole genome shotgun (WGS) entry which is preliminary data.</text>
</comment>
<sequence length="325" mass="35131">MLLDLIGTTRVVFFGGKGGVGKTTVASSTATALAAAGRRVLLVSTDPAHNLGHLWQRRIGDTVTSVSENLDVIELDPAATTRQHLEEVGDTMRAMMPEHLHGEVSKHLEMSAQSPGTHEAAILERIATLVVEESGSYDHVVFDTAPSGHTSRLMALPELMAAWTDGLLDRRSRSEHLSAVVRGLSPTGRDRSVSGAVDPVDRRNQQLRSLLLARRERFQALRSVLTDPEQCVFFIVLTAERLPVLETGEFFEELRSSGVRVGGLVVNRRSPADQGEFLAGRRALEDHVLATLSGSLKKVPVVQLPLLGSDVAGASEVAEFARLLS</sequence>
<accession>A0A3M8KAJ0</accession>
<dbReference type="EMBL" id="PTJO01000001">
    <property type="protein sequence ID" value="RNE49879.1"/>
    <property type="molecule type" value="Genomic_DNA"/>
</dbReference>
<dbReference type="GO" id="GO:0005524">
    <property type="term" value="F:ATP binding"/>
    <property type="evidence" value="ECO:0007669"/>
    <property type="project" value="InterPro"/>
</dbReference>
<reference evidence="3 4" key="1">
    <citation type="submission" date="2018-02" db="EMBL/GenBank/DDBJ databases">
        <title>Corynebacterium alimpuense sp. nov., a marine obligate actinomycete isolated from sediments of Valparaiso bay, Chile.</title>
        <authorList>
            <person name="Claverias F."/>
            <person name="Gonzales-Siles L."/>
            <person name="Salva-Serra F."/>
            <person name="Inganaes E."/>
            <person name="Molin K."/>
            <person name="Cumsille A."/>
            <person name="Undabarrena A."/>
            <person name="Couve E."/>
            <person name="Moore E.R.B."/>
            <person name="Gomila M."/>
            <person name="Camara B."/>
        </authorList>
    </citation>
    <scope>NUCLEOTIDE SEQUENCE [LARGE SCALE GENOMIC DNA]</scope>
    <source>
        <strain evidence="3 4">CCUG 69366</strain>
    </source>
</reference>
<gene>
    <name evidence="3" type="ORF">C5L39_00440</name>
</gene>
<dbReference type="OrthoDB" id="9780677at2"/>
<dbReference type="AlphaFoldDB" id="A0A3M8KAJ0"/>
<dbReference type="RefSeq" id="WP_123046924.1">
    <property type="nucleotide sequence ID" value="NZ_PTJO01000001.1"/>
</dbReference>
<evidence type="ECO:0000313" key="4">
    <source>
        <dbReference type="Proteomes" id="UP000266975"/>
    </source>
</evidence>
<dbReference type="InterPro" id="IPR027417">
    <property type="entry name" value="P-loop_NTPase"/>
</dbReference>
<dbReference type="CDD" id="cd02035">
    <property type="entry name" value="ArsA"/>
    <property type="match status" value="1"/>
</dbReference>
<dbReference type="InterPro" id="IPR016300">
    <property type="entry name" value="ATPase_ArsA/GET3"/>
</dbReference>
<proteinExistence type="inferred from homology"/>
<organism evidence="3 4">
    <name type="scientific">Corynebacterium alimapuense</name>
    <dbReference type="NCBI Taxonomy" id="1576874"/>
    <lineage>
        <taxon>Bacteria</taxon>
        <taxon>Bacillati</taxon>
        <taxon>Actinomycetota</taxon>
        <taxon>Actinomycetes</taxon>
        <taxon>Mycobacteriales</taxon>
        <taxon>Corynebacteriaceae</taxon>
        <taxon>Corynebacterium</taxon>
    </lineage>
</organism>
<evidence type="ECO:0000259" key="2">
    <source>
        <dbReference type="Pfam" id="PF02374"/>
    </source>
</evidence>
<dbReference type="GO" id="GO:0016887">
    <property type="term" value="F:ATP hydrolysis activity"/>
    <property type="evidence" value="ECO:0007669"/>
    <property type="project" value="InterPro"/>
</dbReference>
<dbReference type="InterPro" id="IPR025723">
    <property type="entry name" value="ArsA/GET3_ATPase-like"/>
</dbReference>
<dbReference type="Gene3D" id="3.40.50.300">
    <property type="entry name" value="P-loop containing nucleotide triphosphate hydrolases"/>
    <property type="match status" value="1"/>
</dbReference>
<name>A0A3M8KAJ0_9CORY</name>
<keyword evidence="4" id="KW-1185">Reference proteome</keyword>
<dbReference type="Proteomes" id="UP000266975">
    <property type="component" value="Unassembled WGS sequence"/>
</dbReference>
<dbReference type="SUPFAM" id="SSF52540">
    <property type="entry name" value="P-loop containing nucleoside triphosphate hydrolases"/>
    <property type="match status" value="1"/>
</dbReference>
<protein>
    <submittedName>
        <fullName evidence="3">Arsenic-transporting ATPase</fullName>
    </submittedName>
</protein>
<dbReference type="Pfam" id="PF02374">
    <property type="entry name" value="ArsA_ATPase"/>
    <property type="match status" value="1"/>
</dbReference>
<feature type="domain" description="ArsA/GET3 Anion-transporting ATPase-like" evidence="2">
    <location>
        <begin position="9"/>
        <end position="324"/>
    </location>
</feature>
<dbReference type="NCBIfam" id="TIGR00345">
    <property type="entry name" value="GET3_arsA_TRC40"/>
    <property type="match status" value="1"/>
</dbReference>
<dbReference type="PANTHER" id="PTHR10803">
    <property type="entry name" value="ARSENICAL PUMP-DRIVING ATPASE ARSENITE-TRANSLOCATING ATPASE"/>
    <property type="match status" value="1"/>
</dbReference>
<evidence type="ECO:0000313" key="3">
    <source>
        <dbReference type="EMBL" id="RNE49879.1"/>
    </source>
</evidence>
<evidence type="ECO:0000256" key="1">
    <source>
        <dbReference type="ARBA" id="ARBA00011040"/>
    </source>
</evidence>
<dbReference type="PANTHER" id="PTHR10803:SF3">
    <property type="entry name" value="ATPASE GET3"/>
    <property type="match status" value="1"/>
</dbReference>
<comment type="similarity">
    <text evidence="1">Belongs to the arsA ATPase family.</text>
</comment>